<evidence type="ECO:0000313" key="4">
    <source>
        <dbReference type="Proteomes" id="UP000050424"/>
    </source>
</evidence>
<feature type="compositionally biased region" description="Low complexity" evidence="1">
    <location>
        <begin position="26"/>
        <end position="42"/>
    </location>
</feature>
<dbReference type="EMBL" id="LKCW01000270">
    <property type="protein sequence ID" value="KPM35165.1"/>
    <property type="molecule type" value="Genomic_DNA"/>
</dbReference>
<reference evidence="3 4" key="1">
    <citation type="submission" date="2015-09" db="EMBL/GenBank/DDBJ databases">
        <title>Draft genome of a European isolate of the apple canker pathogen Neonectria ditissima.</title>
        <authorList>
            <person name="Gomez-Cortecero A."/>
            <person name="Harrison R.J."/>
            <person name="Armitage A.D."/>
        </authorList>
    </citation>
    <scope>NUCLEOTIDE SEQUENCE [LARGE SCALE GENOMIC DNA]</scope>
    <source>
        <strain evidence="3 4">R09/05</strain>
    </source>
</reference>
<sequence>MAKSQLLSLVAAGLLALHGTVRAQVSPDPTTTPESTSTPTAEPDWDYVPEVAAPEPIFLFNVTFDVYAEKYSEVHNITVEQFWQNFSDTQMEPAVEIDTSDDTEVTKRDAIGGETSNDRLTREMMEPLHQICHQSGSTYRAKSGGCKSDTMRFIDCGHRGLSGGIKKLSACPTNQVCFPFRAHNVDDVINDFPVCGLREETTSSAVDPSTHRPKFSGKWTPEDPGSVNRLHYHSFYAEAIGTNLHMDWSYQALADVKDRQPSTFVKGFAHSIACIYCPMDRATLTFTHWDNAQSVGIATIPYTAPTVSDFKAFFSTLLKSKSFRDKVVF</sequence>
<accession>A0A0P7B342</accession>
<feature type="signal peptide" evidence="2">
    <location>
        <begin position="1"/>
        <end position="23"/>
    </location>
</feature>
<dbReference type="OrthoDB" id="5076125at2759"/>
<evidence type="ECO:0008006" key="5">
    <source>
        <dbReference type="Google" id="ProtNLM"/>
    </source>
</evidence>
<organism evidence="3 4">
    <name type="scientific">Neonectria ditissima</name>
    <dbReference type="NCBI Taxonomy" id="78410"/>
    <lineage>
        <taxon>Eukaryota</taxon>
        <taxon>Fungi</taxon>
        <taxon>Dikarya</taxon>
        <taxon>Ascomycota</taxon>
        <taxon>Pezizomycotina</taxon>
        <taxon>Sordariomycetes</taxon>
        <taxon>Hypocreomycetidae</taxon>
        <taxon>Hypocreales</taxon>
        <taxon>Nectriaceae</taxon>
        <taxon>Neonectria</taxon>
    </lineage>
</organism>
<feature type="region of interest" description="Disordered" evidence="1">
    <location>
        <begin position="24"/>
        <end position="46"/>
    </location>
</feature>
<gene>
    <name evidence="3" type="ORF">AK830_g11413</name>
</gene>
<keyword evidence="4" id="KW-1185">Reference proteome</keyword>
<keyword evidence="2" id="KW-0732">Signal</keyword>
<proteinExistence type="predicted"/>
<dbReference type="AlphaFoldDB" id="A0A0P7B342"/>
<evidence type="ECO:0000256" key="2">
    <source>
        <dbReference type="SAM" id="SignalP"/>
    </source>
</evidence>
<protein>
    <recommendedName>
        <fullName evidence="5">Secreted in xylem 1</fullName>
    </recommendedName>
</protein>
<evidence type="ECO:0000313" key="3">
    <source>
        <dbReference type="EMBL" id="KPM35165.1"/>
    </source>
</evidence>
<comment type="caution">
    <text evidence="3">The sequence shown here is derived from an EMBL/GenBank/DDBJ whole genome shotgun (WGS) entry which is preliminary data.</text>
</comment>
<dbReference type="Proteomes" id="UP000050424">
    <property type="component" value="Unassembled WGS sequence"/>
</dbReference>
<feature type="chain" id="PRO_5006135339" description="Secreted in xylem 1" evidence="2">
    <location>
        <begin position="24"/>
        <end position="329"/>
    </location>
</feature>
<name>A0A0P7B342_9HYPO</name>
<evidence type="ECO:0000256" key="1">
    <source>
        <dbReference type="SAM" id="MobiDB-lite"/>
    </source>
</evidence>